<protein>
    <submittedName>
        <fullName evidence="1">Imm8 family immunity protein</fullName>
    </submittedName>
</protein>
<dbReference type="Proteomes" id="UP001589870">
    <property type="component" value="Unassembled WGS sequence"/>
</dbReference>
<evidence type="ECO:0000313" key="1">
    <source>
        <dbReference type="EMBL" id="MFC0866303.1"/>
    </source>
</evidence>
<evidence type="ECO:0000313" key="2">
    <source>
        <dbReference type="Proteomes" id="UP001589870"/>
    </source>
</evidence>
<accession>A0ABV6UDP9</accession>
<organism evidence="1 2">
    <name type="scientific">Sphaerimonospora cavernae</name>
    <dbReference type="NCBI Taxonomy" id="1740611"/>
    <lineage>
        <taxon>Bacteria</taxon>
        <taxon>Bacillati</taxon>
        <taxon>Actinomycetota</taxon>
        <taxon>Actinomycetes</taxon>
        <taxon>Streptosporangiales</taxon>
        <taxon>Streptosporangiaceae</taxon>
        <taxon>Sphaerimonospora</taxon>
    </lineage>
</organism>
<dbReference type="EMBL" id="JBHMQT010000072">
    <property type="protein sequence ID" value="MFC0866303.1"/>
    <property type="molecule type" value="Genomic_DNA"/>
</dbReference>
<name>A0ABV6UDP9_9ACTN</name>
<keyword evidence="2" id="KW-1185">Reference proteome</keyword>
<sequence>MRARVSSFRWPDLEDGHGVADPAHACELLEMYVGPQSEPGEERFQLTVCTPSALTERLHHHPVLIGRHWLFVPELRPAEVVRWLSDRIAVLEAATWGELAAKICRIGEWEFEDWLGGPEE</sequence>
<dbReference type="RefSeq" id="WP_394304296.1">
    <property type="nucleotide sequence ID" value="NZ_JBHMQT010000072.1"/>
</dbReference>
<reference evidence="1 2" key="1">
    <citation type="submission" date="2024-09" db="EMBL/GenBank/DDBJ databases">
        <authorList>
            <person name="Sun Q."/>
            <person name="Mori K."/>
        </authorList>
    </citation>
    <scope>NUCLEOTIDE SEQUENCE [LARGE SCALE GENOMIC DNA]</scope>
    <source>
        <strain evidence="1 2">TBRC 1851</strain>
    </source>
</reference>
<proteinExistence type="predicted"/>
<dbReference type="Pfam" id="PF15586">
    <property type="entry name" value="Imm8"/>
    <property type="match status" value="1"/>
</dbReference>
<gene>
    <name evidence="1" type="ORF">ACFHYQ_28815</name>
</gene>
<comment type="caution">
    <text evidence="1">The sequence shown here is derived from an EMBL/GenBank/DDBJ whole genome shotgun (WGS) entry which is preliminary data.</text>
</comment>
<dbReference type="InterPro" id="IPR028964">
    <property type="entry name" value="Imm8"/>
</dbReference>